<feature type="region of interest" description="Disordered" evidence="1">
    <location>
        <begin position="215"/>
        <end position="240"/>
    </location>
</feature>
<evidence type="ECO:0000313" key="3">
    <source>
        <dbReference type="Proteomes" id="UP000285875"/>
    </source>
</evidence>
<dbReference type="Proteomes" id="UP000285875">
    <property type="component" value="Chromosome"/>
</dbReference>
<dbReference type="SMART" id="SM00855">
    <property type="entry name" value="PGAM"/>
    <property type="match status" value="1"/>
</dbReference>
<organism evidence="2 3">
    <name type="scientific">Acidipropionibacterium jensenii</name>
    <dbReference type="NCBI Taxonomy" id="1749"/>
    <lineage>
        <taxon>Bacteria</taxon>
        <taxon>Bacillati</taxon>
        <taxon>Actinomycetota</taxon>
        <taxon>Actinomycetes</taxon>
        <taxon>Propionibacteriales</taxon>
        <taxon>Propionibacteriaceae</taxon>
        <taxon>Acidipropionibacterium</taxon>
    </lineage>
</organism>
<feature type="compositionally biased region" description="Low complexity" evidence="1">
    <location>
        <begin position="216"/>
        <end position="232"/>
    </location>
</feature>
<accession>A0A3Q9UNR7</accession>
<dbReference type="KEGG" id="aji:C0Z10_02165"/>
<dbReference type="SUPFAM" id="SSF53254">
    <property type="entry name" value="Phosphoglycerate mutase-like"/>
    <property type="match status" value="1"/>
</dbReference>
<reference evidence="3" key="1">
    <citation type="submission" date="2017-12" db="EMBL/GenBank/DDBJ databases">
        <title>Whole genome sequencing of Acidipropionibacterium jensenii strains JS279 and JS280.</title>
        <authorList>
            <person name="Deptula P."/>
            <person name="Laine P."/>
            <person name="Smolander O.-P."/>
            <person name="Paulin L."/>
            <person name="Auvinen P."/>
            <person name="Varmanen P."/>
        </authorList>
    </citation>
    <scope>NUCLEOTIDE SEQUENCE [LARGE SCALE GENOMIC DNA]</scope>
    <source>
        <strain evidence="3">JS280</strain>
    </source>
</reference>
<dbReference type="CDD" id="cd07067">
    <property type="entry name" value="HP_PGM_like"/>
    <property type="match status" value="1"/>
</dbReference>
<dbReference type="InterPro" id="IPR050275">
    <property type="entry name" value="PGM_Phosphatase"/>
</dbReference>
<gene>
    <name evidence="2" type="ORF">C0Z10_02165</name>
</gene>
<name>A0A3Q9UNR7_9ACTN</name>
<dbReference type="PANTHER" id="PTHR48100:SF51">
    <property type="entry name" value="PHOSPHOGLYCERATE MUTASE"/>
    <property type="match status" value="1"/>
</dbReference>
<dbReference type="GO" id="GO:0005737">
    <property type="term" value="C:cytoplasm"/>
    <property type="evidence" value="ECO:0007669"/>
    <property type="project" value="TreeGrafter"/>
</dbReference>
<evidence type="ECO:0000256" key="1">
    <source>
        <dbReference type="SAM" id="MobiDB-lite"/>
    </source>
</evidence>
<proteinExistence type="predicted"/>
<dbReference type="AlphaFoldDB" id="A0A3Q9UNR7"/>
<dbReference type="PANTHER" id="PTHR48100">
    <property type="entry name" value="BROAD-SPECIFICITY PHOSPHATASE YOR283W-RELATED"/>
    <property type="match status" value="1"/>
</dbReference>
<dbReference type="Gene3D" id="3.40.50.1240">
    <property type="entry name" value="Phosphoglycerate mutase-like"/>
    <property type="match status" value="1"/>
</dbReference>
<dbReference type="InterPro" id="IPR013078">
    <property type="entry name" value="His_Pase_superF_clade-1"/>
</dbReference>
<dbReference type="GeneID" id="82884793"/>
<sequence length="240" mass="25518">MSRTTTVHLLRHGEVDNPTGVLYGQLPGFHLSPNGRRMAARAAEFFAGVPLAALISSPLERAQETIAPVAALNPGLEVQLEPDVIEATSVFEGQVFGPGHHALRDPHNWKYLRDPLRPSWGEPYTHIAARMQRAILAAARQVGEGGQALIVSHQLPIWIAHLSAEGRRLAHDPRNRVCTLGSVTSFGVLDGRIVRVDYAEPSLDLIPKGARRANISAGSANPAGSDPAASDPGSGGPAGR</sequence>
<protein>
    <submittedName>
        <fullName evidence="2">Histidine phosphatase family protein</fullName>
    </submittedName>
</protein>
<dbReference type="RefSeq" id="WP_097798328.1">
    <property type="nucleotide sequence ID" value="NZ_CP025570.1"/>
</dbReference>
<dbReference type="GO" id="GO:0016791">
    <property type="term" value="F:phosphatase activity"/>
    <property type="evidence" value="ECO:0007669"/>
    <property type="project" value="TreeGrafter"/>
</dbReference>
<dbReference type="Pfam" id="PF00300">
    <property type="entry name" value="His_Phos_1"/>
    <property type="match status" value="1"/>
</dbReference>
<dbReference type="EMBL" id="CP025570">
    <property type="protein sequence ID" value="AZZ38749.1"/>
    <property type="molecule type" value="Genomic_DNA"/>
</dbReference>
<dbReference type="InterPro" id="IPR029033">
    <property type="entry name" value="His_PPase_superfam"/>
</dbReference>
<evidence type="ECO:0000313" key="2">
    <source>
        <dbReference type="EMBL" id="AZZ38749.1"/>
    </source>
</evidence>